<dbReference type="InterPro" id="IPR039365">
    <property type="entry name" value="IS701-like"/>
</dbReference>
<proteinExistence type="predicted"/>
<organism evidence="2">
    <name type="scientific">Streptomyces sp. R28</name>
    <dbReference type="NCBI Taxonomy" id="3238628"/>
    <lineage>
        <taxon>Bacteria</taxon>
        <taxon>Bacillati</taxon>
        <taxon>Actinomycetota</taxon>
        <taxon>Actinomycetes</taxon>
        <taxon>Kitasatosporales</taxon>
        <taxon>Streptomycetaceae</taxon>
        <taxon>Streptomyces</taxon>
    </lineage>
</organism>
<dbReference type="InterPro" id="IPR038721">
    <property type="entry name" value="IS701-like_DDE_dom"/>
</dbReference>
<evidence type="ECO:0000313" key="2">
    <source>
        <dbReference type="EMBL" id="XDQ38200.1"/>
    </source>
</evidence>
<gene>
    <name evidence="2" type="ORF">AB5J49_35275</name>
</gene>
<dbReference type="PANTHER" id="PTHR33627:SF1">
    <property type="entry name" value="TRANSPOSASE"/>
    <property type="match status" value="1"/>
</dbReference>
<name>A0AB39Q5I1_9ACTN</name>
<feature type="domain" description="Transposase IS701-like DDE" evidence="1">
    <location>
        <begin position="31"/>
        <end position="253"/>
    </location>
</feature>
<reference evidence="2" key="1">
    <citation type="submission" date="2024-07" db="EMBL/GenBank/DDBJ databases">
        <authorList>
            <person name="Yu S.T."/>
        </authorList>
    </citation>
    <scope>NUCLEOTIDE SEQUENCE</scope>
    <source>
        <strain evidence="2">R28</strain>
    </source>
</reference>
<dbReference type="Pfam" id="PF13546">
    <property type="entry name" value="DDE_5"/>
    <property type="match status" value="1"/>
</dbReference>
<evidence type="ECO:0000259" key="1">
    <source>
        <dbReference type="Pfam" id="PF13546"/>
    </source>
</evidence>
<dbReference type="AlphaFoldDB" id="A0AB39Q5I1"/>
<sequence>MGTLTTAPMTHHDPALSFESHLTQEMCDSVLASLRRRDQRHKGQLYVRGLLTAQGRKTMRNLATSTREPAAAQSLHHFISVSTWDWSEVRTSLARRLERALTPHAWVVQPMVTPKSGVHSVGVQRRFIRQLGQAVTSQHSHGLWLAGQSAAAPVNWQLSVGEGRSQDLARGARDGVPETSGGTWSGFGDDTAISVVLEAASWGLTPRPVVIDARDVPPAPLIEAFTAADLPFLLRVSGNTPLLAPDLSGGQRRVLTAPAEHLATLARSQQRPVEWVDPAMPHVLRTGLAAVLPVLWPGITVPRRPRPHGMSAVDPRRSGGAELLLMGQWHPNRRRVAELWLTNMTRAGRGTLLRLSKLTRRTDTDFTRICLDVGAQDFEGRSYHGWHRHMTMVSLAHAVRVLVREDREHADLERSG</sequence>
<dbReference type="EMBL" id="CP163439">
    <property type="protein sequence ID" value="XDQ38200.1"/>
    <property type="molecule type" value="Genomic_DNA"/>
</dbReference>
<accession>A0AB39Q5I1</accession>
<protein>
    <submittedName>
        <fullName evidence="2">IS701 family transposase</fullName>
    </submittedName>
</protein>
<dbReference type="PANTHER" id="PTHR33627">
    <property type="entry name" value="TRANSPOSASE"/>
    <property type="match status" value="1"/>
</dbReference>
<dbReference type="RefSeq" id="WP_369172904.1">
    <property type="nucleotide sequence ID" value="NZ_CP163439.1"/>
</dbReference>